<dbReference type="PROSITE" id="PS00854">
    <property type="entry name" value="PROTEASOME_BETA_1"/>
    <property type="match status" value="1"/>
</dbReference>
<accession>A0ABP0VGM9</accession>
<dbReference type="InterPro" id="IPR016295">
    <property type="entry name" value="Proteasome_beta4"/>
</dbReference>
<comment type="similarity">
    <text evidence="4">Belongs to the peptidase T1B family.</text>
</comment>
<dbReference type="CDD" id="cd03760">
    <property type="entry name" value="proteasome_beta_type_4"/>
    <property type="match status" value="1"/>
</dbReference>
<proteinExistence type="inferred from homology"/>
<keyword evidence="1 4" id="KW-0963">Cytoplasm</keyword>
<dbReference type="PROSITE" id="PS51476">
    <property type="entry name" value="PROTEASOME_BETA_2"/>
    <property type="match status" value="1"/>
</dbReference>
<evidence type="ECO:0000313" key="5">
    <source>
        <dbReference type="EMBL" id="CAK9253337.1"/>
    </source>
</evidence>
<keyword evidence="6" id="KW-1185">Reference proteome</keyword>
<comment type="subcellular location">
    <subcellularLocation>
        <location evidence="4">Cytoplasm</location>
    </subcellularLocation>
    <subcellularLocation>
        <location evidence="4">Nucleus</location>
    </subcellularLocation>
</comment>
<dbReference type="PIRSF" id="PIRSF001213">
    <property type="entry name" value="Psome_endopept_beta"/>
    <property type="match status" value="1"/>
</dbReference>
<evidence type="ECO:0000313" key="6">
    <source>
        <dbReference type="Proteomes" id="UP001497444"/>
    </source>
</evidence>
<organism evidence="5 6">
    <name type="scientific">Sphagnum jensenii</name>
    <dbReference type="NCBI Taxonomy" id="128206"/>
    <lineage>
        <taxon>Eukaryota</taxon>
        <taxon>Viridiplantae</taxon>
        <taxon>Streptophyta</taxon>
        <taxon>Embryophyta</taxon>
        <taxon>Bryophyta</taxon>
        <taxon>Sphagnophytina</taxon>
        <taxon>Sphagnopsida</taxon>
        <taxon>Sphagnales</taxon>
        <taxon>Sphagnaceae</taxon>
        <taxon>Sphagnum</taxon>
    </lineage>
</organism>
<dbReference type="EMBL" id="CAXAQS010000822">
    <property type="protein sequence ID" value="CAK9253337.1"/>
    <property type="molecule type" value="Genomic_DNA"/>
</dbReference>
<evidence type="ECO:0000256" key="4">
    <source>
        <dbReference type="PIRNR" id="PIRNR001213"/>
    </source>
</evidence>
<evidence type="ECO:0000256" key="3">
    <source>
        <dbReference type="ARBA" id="ARBA00023242"/>
    </source>
</evidence>
<dbReference type="InterPro" id="IPR023333">
    <property type="entry name" value="Proteasome_suB-type"/>
</dbReference>
<name>A0ABP0VGM9_9BRYO</name>
<dbReference type="PANTHER" id="PTHR32194:SF6">
    <property type="entry name" value="PROTEASOME SUBUNIT BETA"/>
    <property type="match status" value="1"/>
</dbReference>
<dbReference type="InterPro" id="IPR016050">
    <property type="entry name" value="Proteasome_bsu_CS"/>
</dbReference>
<gene>
    <name evidence="5" type="ORF">CSSPJE1EN1_LOCUS28715</name>
</gene>
<dbReference type="Pfam" id="PF00227">
    <property type="entry name" value="Proteasome"/>
    <property type="match status" value="1"/>
</dbReference>
<dbReference type="Gene3D" id="3.60.20.10">
    <property type="entry name" value="Glutamine Phosphoribosylpyrophosphate, subunit 1, domain 1"/>
    <property type="match status" value="1"/>
</dbReference>
<dbReference type="SUPFAM" id="SSF56235">
    <property type="entry name" value="N-terminal nucleophile aminohydrolases (Ntn hydrolases)"/>
    <property type="match status" value="1"/>
</dbReference>
<comment type="function">
    <text evidence="4">Non-catalytic component of the proteasome.</text>
</comment>
<keyword evidence="2 4" id="KW-0647">Proteasome</keyword>
<dbReference type="Proteomes" id="UP001497444">
    <property type="component" value="Unassembled WGS sequence"/>
</dbReference>
<dbReference type="PANTHER" id="PTHR32194">
    <property type="entry name" value="METALLOPROTEASE TLDD"/>
    <property type="match status" value="1"/>
</dbReference>
<dbReference type="InterPro" id="IPR001353">
    <property type="entry name" value="Proteasome_sua/b"/>
</dbReference>
<sequence>MFSSAVSTTSAPNTRTSQPIVTGTTVLGIKYADGVMLAADTLASYGSLARYNDVRRIQKVGSSTLIGASGEISDFQSVLDILEGMTREDINLDDGYTRTPAEIHGYLRSVMYQRRNKGNPLWNQLLVAGYREKPFLGYVDLIGTAYEENFIATGFGAYLAIPIIRDRWRADLSEGEARALVEDCLRVMYYRDCRASNRIQIAKATGAGVSISEPYVISSDWETANFDIRHSTRGSDGSSW</sequence>
<evidence type="ECO:0000256" key="1">
    <source>
        <dbReference type="ARBA" id="ARBA00022490"/>
    </source>
</evidence>
<reference evidence="5" key="1">
    <citation type="submission" date="2024-02" db="EMBL/GenBank/DDBJ databases">
        <authorList>
            <consortium name="ELIXIR-Norway"/>
            <consortium name="Elixir Norway"/>
        </authorList>
    </citation>
    <scope>NUCLEOTIDE SEQUENCE</scope>
</reference>
<evidence type="ECO:0000256" key="2">
    <source>
        <dbReference type="ARBA" id="ARBA00022942"/>
    </source>
</evidence>
<protein>
    <recommendedName>
        <fullName evidence="4">Proteasome subunit beta</fullName>
    </recommendedName>
</protein>
<keyword evidence="3 4" id="KW-0539">Nucleus</keyword>
<comment type="caution">
    <text evidence="5">The sequence shown here is derived from an EMBL/GenBank/DDBJ whole genome shotgun (WGS) entry which is preliminary data.</text>
</comment>
<dbReference type="InterPro" id="IPR029055">
    <property type="entry name" value="Ntn_hydrolases_N"/>
</dbReference>